<evidence type="ECO:0000256" key="5">
    <source>
        <dbReference type="ARBA" id="ARBA00023274"/>
    </source>
</evidence>
<proteinExistence type="inferred from homology"/>
<dbReference type="EMBL" id="JARFPL010000027">
    <property type="protein sequence ID" value="MDF0593693.1"/>
    <property type="molecule type" value="Genomic_DNA"/>
</dbReference>
<comment type="subunit">
    <text evidence="6">Part of the 30S ribosomal subunit. Forms a loose heterodimer with protein S19. Forms two bridges to the 50S subunit in the 70S ribosome.</text>
</comment>
<dbReference type="RefSeq" id="WP_316969395.1">
    <property type="nucleotide sequence ID" value="NZ_JARFPL010000027.1"/>
</dbReference>
<evidence type="ECO:0000313" key="10">
    <source>
        <dbReference type="Proteomes" id="UP001215956"/>
    </source>
</evidence>
<dbReference type="InterPro" id="IPR027437">
    <property type="entry name" value="Rbsml_uS13_C"/>
</dbReference>
<evidence type="ECO:0000256" key="7">
    <source>
        <dbReference type="RuleBase" id="RU003830"/>
    </source>
</evidence>
<dbReference type="InterPro" id="IPR019977">
    <property type="entry name" value="Ribosomal_uS13_archaeal"/>
</dbReference>
<evidence type="ECO:0000313" key="9">
    <source>
        <dbReference type="EMBL" id="MDF0593693.1"/>
    </source>
</evidence>
<reference evidence="9 10" key="1">
    <citation type="submission" date="2023-03" db="EMBL/GenBank/DDBJ databases">
        <title>Whole genome sequencing of Methanotrichaceae archaeon M04Ac.</title>
        <authorList>
            <person name="Khomyakova M.A."/>
            <person name="Merkel A.Y."/>
            <person name="Slobodkin A.I."/>
        </authorList>
    </citation>
    <scope>NUCLEOTIDE SEQUENCE [LARGE SCALE GENOMIC DNA]</scope>
    <source>
        <strain evidence="9 10">M04Ac</strain>
    </source>
</reference>
<dbReference type="NCBIfam" id="TIGR03629">
    <property type="entry name" value="uS13_arch"/>
    <property type="match status" value="1"/>
</dbReference>
<dbReference type="HAMAP" id="MF_01315">
    <property type="entry name" value="Ribosomal_uS13"/>
    <property type="match status" value="1"/>
</dbReference>
<evidence type="ECO:0000256" key="4">
    <source>
        <dbReference type="ARBA" id="ARBA00022980"/>
    </source>
</evidence>
<keyword evidence="4 6" id="KW-0689">Ribosomal protein</keyword>
<feature type="region of interest" description="Disordered" evidence="8">
    <location>
        <begin position="130"/>
        <end position="151"/>
    </location>
</feature>
<dbReference type="InterPro" id="IPR010979">
    <property type="entry name" value="Ribosomal_uS13-like_H2TH"/>
</dbReference>
<dbReference type="InterPro" id="IPR018269">
    <property type="entry name" value="Ribosomal_uS13_CS"/>
</dbReference>
<dbReference type="InterPro" id="IPR001892">
    <property type="entry name" value="Ribosomal_uS13"/>
</dbReference>
<evidence type="ECO:0000256" key="8">
    <source>
        <dbReference type="SAM" id="MobiDB-lite"/>
    </source>
</evidence>
<keyword evidence="5 6" id="KW-0687">Ribonucleoprotein</keyword>
<protein>
    <recommendedName>
        <fullName evidence="6">Small ribosomal subunit protein uS13</fullName>
    </recommendedName>
</protein>
<evidence type="ECO:0000256" key="1">
    <source>
        <dbReference type="ARBA" id="ARBA00008080"/>
    </source>
</evidence>
<comment type="caution">
    <text evidence="9">The sequence shown here is derived from an EMBL/GenBank/DDBJ whole genome shotgun (WGS) entry which is preliminary data.</text>
</comment>
<dbReference type="NCBIfam" id="NF003140">
    <property type="entry name" value="PRK04053.1"/>
    <property type="match status" value="1"/>
</dbReference>
<dbReference type="Pfam" id="PF00416">
    <property type="entry name" value="Ribosomal_S13"/>
    <property type="match status" value="1"/>
</dbReference>
<keyword evidence="10" id="KW-1185">Reference proteome</keyword>
<dbReference type="PANTHER" id="PTHR10871:SF3">
    <property type="entry name" value="SMALL RIBOSOMAL SUBUNIT PROTEIN US13"/>
    <property type="match status" value="1"/>
</dbReference>
<keyword evidence="2 6" id="KW-0699">rRNA-binding</keyword>
<evidence type="ECO:0000256" key="6">
    <source>
        <dbReference type="HAMAP-Rule" id="MF_01315"/>
    </source>
</evidence>
<name>A0ABT5XG43_9EURY</name>
<dbReference type="PROSITE" id="PS50159">
    <property type="entry name" value="RIBOSOMAL_S13_2"/>
    <property type="match status" value="1"/>
</dbReference>
<dbReference type="GO" id="GO:0005840">
    <property type="term" value="C:ribosome"/>
    <property type="evidence" value="ECO:0007669"/>
    <property type="project" value="UniProtKB-KW"/>
</dbReference>
<dbReference type="Proteomes" id="UP001215956">
    <property type="component" value="Unassembled WGS sequence"/>
</dbReference>
<evidence type="ECO:0000256" key="3">
    <source>
        <dbReference type="ARBA" id="ARBA00022884"/>
    </source>
</evidence>
<evidence type="ECO:0000256" key="2">
    <source>
        <dbReference type="ARBA" id="ARBA00022730"/>
    </source>
</evidence>
<gene>
    <name evidence="6" type="primary">rps13</name>
    <name evidence="9" type="ORF">P0O24_08865</name>
</gene>
<comment type="similarity">
    <text evidence="1 6 7">Belongs to the universal ribosomal protein uS13 family.</text>
</comment>
<dbReference type="Gene3D" id="1.10.8.50">
    <property type="match status" value="1"/>
</dbReference>
<dbReference type="SUPFAM" id="SSF46946">
    <property type="entry name" value="S13-like H2TH domain"/>
    <property type="match status" value="1"/>
</dbReference>
<dbReference type="PROSITE" id="PS00646">
    <property type="entry name" value="RIBOSOMAL_S13_1"/>
    <property type="match status" value="1"/>
</dbReference>
<accession>A0ABT5XG43</accession>
<sequence>MAEENEELKHIVRIMNSDLNGHQQVQMALTGIKGMGRRNARLLAQKAEIDPTETLGMLSDETISKLREIVESAQDHLPVWMKNRRMDLLTGEDKHVMGTDLLLTQREEMDIIRKTRSYRGIRHERGLRVRGQKTRSTGRRGATVGVSRKKK</sequence>
<dbReference type="PIRSF" id="PIRSF002134">
    <property type="entry name" value="Ribosomal_S13"/>
    <property type="match status" value="1"/>
</dbReference>
<dbReference type="Gene3D" id="4.10.910.10">
    <property type="entry name" value="30s ribosomal protein s13, domain 2"/>
    <property type="match status" value="1"/>
</dbReference>
<organism evidence="9 10">
    <name type="scientific">Candidatus Methanocrinis alkalitolerans</name>
    <dbReference type="NCBI Taxonomy" id="3033395"/>
    <lineage>
        <taxon>Archaea</taxon>
        <taxon>Methanobacteriati</taxon>
        <taxon>Methanobacteriota</taxon>
        <taxon>Stenosarchaea group</taxon>
        <taxon>Methanomicrobia</taxon>
        <taxon>Methanotrichales</taxon>
        <taxon>Methanotrichaceae</taxon>
        <taxon>Methanocrinis</taxon>
    </lineage>
</organism>
<dbReference type="PANTHER" id="PTHR10871">
    <property type="entry name" value="30S RIBOSOMAL PROTEIN S13/40S RIBOSOMAL PROTEIN S18"/>
    <property type="match status" value="1"/>
</dbReference>
<comment type="function">
    <text evidence="6">Located at the top of the head of the 30S subunit, it contacts several helices of the 16S rRNA. In the 70S ribosome it contacts the 23S rRNA (bridge B1a) and protein L5 of the 50S subunit (bridge B1b), connecting the 2 subunits; these bridges are implicated in subunit movement.</text>
</comment>
<keyword evidence="3 6" id="KW-0694">RNA-binding</keyword>